<evidence type="ECO:0000256" key="1">
    <source>
        <dbReference type="ARBA" id="ARBA00005417"/>
    </source>
</evidence>
<dbReference type="SUPFAM" id="SSF52540">
    <property type="entry name" value="P-loop containing nucleoside triphosphate hydrolases"/>
    <property type="match status" value="1"/>
</dbReference>
<dbReference type="PROSITE" id="PS00211">
    <property type="entry name" value="ABC_TRANSPORTER_1"/>
    <property type="match status" value="1"/>
</dbReference>
<dbReference type="PANTHER" id="PTHR42734:SF6">
    <property type="entry name" value="MOLYBDATE IMPORT ATP-BINDING PROTEIN MOLC"/>
    <property type="match status" value="1"/>
</dbReference>
<dbReference type="InterPro" id="IPR017871">
    <property type="entry name" value="ABC_transporter-like_CS"/>
</dbReference>
<evidence type="ECO:0000256" key="2">
    <source>
        <dbReference type="ARBA" id="ARBA00022448"/>
    </source>
</evidence>
<dbReference type="Proteomes" id="UP001409291">
    <property type="component" value="Unassembled WGS sequence"/>
</dbReference>
<reference evidence="6 7" key="1">
    <citation type="submission" date="2024-04" db="EMBL/GenBank/DDBJ databases">
        <title>WGS of bacteria from Torrens River.</title>
        <authorList>
            <person name="Wyrsch E.R."/>
            <person name="Drigo B."/>
        </authorList>
    </citation>
    <scope>NUCLEOTIDE SEQUENCE [LARGE SCALE GENOMIC DNA]</scope>
    <source>
        <strain evidence="6 7">TWI391</strain>
    </source>
</reference>
<comment type="caution">
    <text evidence="6">The sequence shown here is derived from an EMBL/GenBank/DDBJ whole genome shotgun (WGS) entry which is preliminary data.</text>
</comment>
<evidence type="ECO:0000256" key="4">
    <source>
        <dbReference type="ARBA" id="ARBA00022840"/>
    </source>
</evidence>
<dbReference type="PROSITE" id="PS50893">
    <property type="entry name" value="ABC_TRANSPORTER_2"/>
    <property type="match status" value="1"/>
</dbReference>
<keyword evidence="4 6" id="KW-0067">ATP-binding</keyword>
<accession>A0ABV0BWN2</accession>
<evidence type="ECO:0000313" key="6">
    <source>
        <dbReference type="EMBL" id="MEN5378383.1"/>
    </source>
</evidence>
<evidence type="ECO:0000259" key="5">
    <source>
        <dbReference type="PROSITE" id="PS50893"/>
    </source>
</evidence>
<evidence type="ECO:0000313" key="7">
    <source>
        <dbReference type="Proteomes" id="UP001409291"/>
    </source>
</evidence>
<dbReference type="CDD" id="cd03214">
    <property type="entry name" value="ABC_Iron-Siderophores_B12_Hemin"/>
    <property type="match status" value="1"/>
</dbReference>
<dbReference type="PANTHER" id="PTHR42734">
    <property type="entry name" value="METAL TRANSPORT SYSTEM ATP-BINDING PROTEIN TM_0124-RELATED"/>
    <property type="match status" value="1"/>
</dbReference>
<name>A0ABV0BWN2_9SPHI</name>
<organism evidence="6 7">
    <name type="scientific">Sphingobacterium kitahiroshimense</name>
    <dbReference type="NCBI Taxonomy" id="470446"/>
    <lineage>
        <taxon>Bacteria</taxon>
        <taxon>Pseudomonadati</taxon>
        <taxon>Bacteroidota</taxon>
        <taxon>Sphingobacteriia</taxon>
        <taxon>Sphingobacteriales</taxon>
        <taxon>Sphingobacteriaceae</taxon>
        <taxon>Sphingobacterium</taxon>
    </lineage>
</organism>
<proteinExistence type="inferred from homology"/>
<dbReference type="InterPro" id="IPR027417">
    <property type="entry name" value="P-loop_NTPase"/>
</dbReference>
<gene>
    <name evidence="6" type="ORF">ABE541_14055</name>
</gene>
<feature type="domain" description="ABC transporter" evidence="5">
    <location>
        <begin position="5"/>
        <end position="239"/>
    </location>
</feature>
<keyword evidence="2" id="KW-0813">Transport</keyword>
<keyword evidence="7" id="KW-1185">Reference proteome</keyword>
<dbReference type="RefSeq" id="WP_346581539.1">
    <property type="nucleotide sequence ID" value="NZ_JBDJLH010000012.1"/>
</dbReference>
<keyword evidence="3" id="KW-0547">Nucleotide-binding</keyword>
<dbReference type="InterPro" id="IPR050153">
    <property type="entry name" value="Metal_Ion_Import_ABC"/>
</dbReference>
<sequence>MIATISTKQLSFSYGNDIVLRDVNVSFPKGKLSIILGRNGSGKSTLFNVIAGLEKRYDGQVTIGDVERRKIKIGSSNQLRLGFLNQFHQMTFPYKVFDVVLTGRASFSRFSPSKEDHEAVHAILKKFDLEHLRDKPYTELSGGERQLILLCRVLVQQPDVLMLDEPTNHLDLNYQMAVLRTAKELVKEGTTVLCVMHDPNLAYMFGDQFYLMRDQSVLDINGLEREEVKNLLEETYELSLLSIEKQGKWMFIPMLNENQ</sequence>
<comment type="similarity">
    <text evidence="1">Belongs to the ABC transporter superfamily.</text>
</comment>
<protein>
    <submittedName>
        <fullName evidence="6">ABC transporter ATP-binding protein</fullName>
    </submittedName>
</protein>
<dbReference type="Gene3D" id="3.40.50.300">
    <property type="entry name" value="P-loop containing nucleotide triphosphate hydrolases"/>
    <property type="match status" value="1"/>
</dbReference>
<dbReference type="SMART" id="SM00382">
    <property type="entry name" value="AAA"/>
    <property type="match status" value="1"/>
</dbReference>
<dbReference type="Pfam" id="PF00005">
    <property type="entry name" value="ABC_tran"/>
    <property type="match status" value="1"/>
</dbReference>
<dbReference type="InterPro" id="IPR003593">
    <property type="entry name" value="AAA+_ATPase"/>
</dbReference>
<evidence type="ECO:0000256" key="3">
    <source>
        <dbReference type="ARBA" id="ARBA00022741"/>
    </source>
</evidence>
<dbReference type="EMBL" id="JBDJNQ010000006">
    <property type="protein sequence ID" value="MEN5378383.1"/>
    <property type="molecule type" value="Genomic_DNA"/>
</dbReference>
<dbReference type="InterPro" id="IPR003439">
    <property type="entry name" value="ABC_transporter-like_ATP-bd"/>
</dbReference>
<dbReference type="GO" id="GO:0005524">
    <property type="term" value="F:ATP binding"/>
    <property type="evidence" value="ECO:0007669"/>
    <property type="project" value="UniProtKB-KW"/>
</dbReference>